<evidence type="ECO:0008006" key="5">
    <source>
        <dbReference type="Google" id="ProtNLM"/>
    </source>
</evidence>
<dbReference type="VEuPathDB" id="FungiDB:TREMEDRAFT_27740"/>
<evidence type="ECO:0000313" key="3">
    <source>
        <dbReference type="EMBL" id="RXK36385.1"/>
    </source>
</evidence>
<dbReference type="GO" id="GO:0000056">
    <property type="term" value="P:ribosomal small subunit export from nucleus"/>
    <property type="evidence" value="ECO:0007669"/>
    <property type="project" value="TreeGrafter"/>
</dbReference>
<accession>A0A4Q1BF95</accession>
<dbReference type="EMBL" id="SDIL01000099">
    <property type="protein sequence ID" value="RXK36385.1"/>
    <property type="molecule type" value="Genomic_DNA"/>
</dbReference>
<dbReference type="Pfam" id="PF04180">
    <property type="entry name" value="LTV"/>
    <property type="match status" value="1"/>
</dbReference>
<dbReference type="InParanoid" id="A0A4Q1BF95"/>
<feature type="region of interest" description="Disordered" evidence="2">
    <location>
        <begin position="494"/>
        <end position="603"/>
    </location>
</feature>
<evidence type="ECO:0000256" key="1">
    <source>
        <dbReference type="ARBA" id="ARBA00009078"/>
    </source>
</evidence>
<comment type="similarity">
    <text evidence="1">Belongs to the LTV1 family.</text>
</comment>
<dbReference type="OrthoDB" id="5852896at2759"/>
<feature type="region of interest" description="Disordered" evidence="2">
    <location>
        <begin position="218"/>
        <end position="303"/>
    </location>
</feature>
<dbReference type="GO" id="GO:0042274">
    <property type="term" value="P:ribosomal small subunit biogenesis"/>
    <property type="evidence" value="ECO:0007669"/>
    <property type="project" value="InterPro"/>
</dbReference>
<feature type="compositionally biased region" description="Basic and acidic residues" evidence="2">
    <location>
        <begin position="245"/>
        <end position="254"/>
    </location>
</feature>
<organism evidence="3 4">
    <name type="scientific">Tremella mesenterica</name>
    <name type="common">Jelly fungus</name>
    <dbReference type="NCBI Taxonomy" id="5217"/>
    <lineage>
        <taxon>Eukaryota</taxon>
        <taxon>Fungi</taxon>
        <taxon>Dikarya</taxon>
        <taxon>Basidiomycota</taxon>
        <taxon>Agaricomycotina</taxon>
        <taxon>Tremellomycetes</taxon>
        <taxon>Tremellales</taxon>
        <taxon>Tremellaceae</taxon>
        <taxon>Tremella</taxon>
    </lineage>
</organism>
<dbReference type="PANTHER" id="PTHR21531:SF0">
    <property type="entry name" value="PROTEIN LTV1 HOMOLOG"/>
    <property type="match status" value="1"/>
</dbReference>
<evidence type="ECO:0000256" key="2">
    <source>
        <dbReference type="SAM" id="MobiDB-lite"/>
    </source>
</evidence>
<name>A0A4Q1BF95_TREME</name>
<proteinExistence type="inferred from homology"/>
<dbReference type="Proteomes" id="UP000289152">
    <property type="component" value="Unassembled WGS sequence"/>
</dbReference>
<dbReference type="STRING" id="5217.A0A4Q1BF95"/>
<evidence type="ECO:0000313" key="4">
    <source>
        <dbReference type="Proteomes" id="UP000289152"/>
    </source>
</evidence>
<dbReference type="AlphaFoldDB" id="A0A4Q1BF95"/>
<feature type="region of interest" description="Disordered" evidence="2">
    <location>
        <begin position="119"/>
        <end position="144"/>
    </location>
</feature>
<feature type="compositionally biased region" description="Basic and acidic residues" evidence="2">
    <location>
        <begin position="566"/>
        <end position="590"/>
    </location>
</feature>
<reference evidence="3 4" key="1">
    <citation type="submission" date="2016-06" db="EMBL/GenBank/DDBJ databases">
        <title>Evolution of pathogenesis and genome organization in the Tremellales.</title>
        <authorList>
            <person name="Cuomo C."/>
            <person name="Litvintseva A."/>
            <person name="Heitman J."/>
            <person name="Chen Y."/>
            <person name="Sun S."/>
            <person name="Springer D."/>
            <person name="Dromer F."/>
            <person name="Young S."/>
            <person name="Zeng Q."/>
            <person name="Chapman S."/>
            <person name="Gujja S."/>
            <person name="Saif S."/>
            <person name="Birren B."/>
        </authorList>
    </citation>
    <scope>NUCLEOTIDE SEQUENCE [LARGE SCALE GENOMIC DNA]</scope>
    <source>
        <strain evidence="3 4">ATCC 28783</strain>
    </source>
</reference>
<comment type="caution">
    <text evidence="3">The sequence shown here is derived from an EMBL/GenBank/DDBJ whole genome shotgun (WGS) entry which is preliminary data.</text>
</comment>
<dbReference type="GO" id="GO:0005634">
    <property type="term" value="C:nucleus"/>
    <property type="evidence" value="ECO:0007669"/>
    <property type="project" value="TreeGrafter"/>
</dbReference>
<feature type="compositionally biased region" description="Basic and acidic residues" evidence="2">
    <location>
        <begin position="218"/>
        <end position="233"/>
    </location>
</feature>
<dbReference type="InterPro" id="IPR007307">
    <property type="entry name" value="Ltv1"/>
</dbReference>
<sequence>MASKSIFRQPGAQHFQLVHRSLRDPLIDDPDAPQRVLKAVDRPNEKKSTYTLADLETTLDKKQVRDNEGEAALYGITYDDSSYDYMAHLRPIGAPGASEVVLIPGPRGSGVAKGMKAQARGKGKGKDDELFDLLPPEVLPGPDSKTMQEVWASQEAVPPELQGLQPDMDPHLRQVLEALEDDAFVDDEGDGEWFEELVKGGEAKDGRRAEYEFVEWGAEKDEKRADKREEKGGGEGTWENMMKAFKSERKPRGSDEEESEMADTVGSLASNMKDMMVLGGKKRRGKRGPSDATGMSMSSSSMWRNEGLRTLDEQFDQLGKQYELDEEDFPDDVSVAASTMTSMTGLSTSSRLSLLSHASRAPPPPPELTRDDFEAIMDDFLDNYEILGSHMRPSLGSTSLTGPEKLRVLRNAIDSDEGVGKEENRRRIMELERITREYQKEDKDKLPMREIVGKDRDQWDAQTIISTYTNTENHPAVIRTKRPSEMKKAAAINFSSQDSHPRADHQSHEITGNTLHNEGVGEGRDGSEREDDESDSGSETERETPTTITRIKGETTQERKARKSAVKADRASRRQEKREHRETFSSERKRQLNAHKRLVGGGKAADLNTVSRGVLSLS</sequence>
<feature type="compositionally biased region" description="Acidic residues" evidence="2">
    <location>
        <begin position="528"/>
        <end position="538"/>
    </location>
</feature>
<dbReference type="GO" id="GO:0005829">
    <property type="term" value="C:cytosol"/>
    <property type="evidence" value="ECO:0007669"/>
    <property type="project" value="TreeGrafter"/>
</dbReference>
<dbReference type="GO" id="GO:0030688">
    <property type="term" value="C:preribosome, small subunit precursor"/>
    <property type="evidence" value="ECO:0007669"/>
    <property type="project" value="TreeGrafter"/>
</dbReference>
<protein>
    <recommendedName>
        <fullName evidence="5">Protein LTV1</fullName>
    </recommendedName>
</protein>
<dbReference type="PANTHER" id="PTHR21531">
    <property type="entry name" value="LOW-TEMPERATURE VIABILITY PROTEIN LTV1-RELATED"/>
    <property type="match status" value="1"/>
</dbReference>
<feature type="compositionally biased region" description="Basic and acidic residues" evidence="2">
    <location>
        <begin position="499"/>
        <end position="508"/>
    </location>
</feature>
<gene>
    <name evidence="3" type="ORF">M231_06351</name>
</gene>
<dbReference type="FunCoup" id="A0A4Q1BF95">
    <property type="interactions" value="287"/>
</dbReference>
<keyword evidence="4" id="KW-1185">Reference proteome</keyword>